<dbReference type="RefSeq" id="WP_136497692.1">
    <property type="nucleotide sequence ID" value="NZ_CP046052.1"/>
</dbReference>
<keyword evidence="2" id="KW-1185">Reference proteome</keyword>
<dbReference type="AlphaFoldDB" id="A0A6B8KID5"/>
<dbReference type="KEGG" id="mhey:H2LOC_014465"/>
<evidence type="ECO:0000313" key="1">
    <source>
        <dbReference type="EMBL" id="QGM46801.1"/>
    </source>
</evidence>
<accession>A0A6B8KID5</accession>
<dbReference type="OrthoDB" id="46712at2"/>
<reference evidence="1 2" key="1">
    <citation type="submission" date="2019-11" db="EMBL/GenBank/DDBJ databases">
        <title>The genome sequence of Methylocystis heyeri.</title>
        <authorList>
            <person name="Oshkin I.Y."/>
            <person name="Miroshnikov K."/>
            <person name="Dedysh S.N."/>
        </authorList>
    </citation>
    <scope>NUCLEOTIDE SEQUENCE [LARGE SCALE GENOMIC DNA]</scope>
    <source>
        <strain evidence="1 2">H2</strain>
    </source>
</reference>
<name>A0A6B8KID5_9HYPH</name>
<organism evidence="1 2">
    <name type="scientific">Methylocystis heyeri</name>
    <dbReference type="NCBI Taxonomy" id="391905"/>
    <lineage>
        <taxon>Bacteria</taxon>
        <taxon>Pseudomonadati</taxon>
        <taxon>Pseudomonadota</taxon>
        <taxon>Alphaproteobacteria</taxon>
        <taxon>Hyphomicrobiales</taxon>
        <taxon>Methylocystaceae</taxon>
        <taxon>Methylocystis</taxon>
    </lineage>
</organism>
<proteinExistence type="predicted"/>
<dbReference type="EMBL" id="CP046052">
    <property type="protein sequence ID" value="QGM46801.1"/>
    <property type="molecule type" value="Genomic_DNA"/>
</dbReference>
<dbReference type="Proteomes" id="UP000309061">
    <property type="component" value="Chromosome"/>
</dbReference>
<evidence type="ECO:0000313" key="2">
    <source>
        <dbReference type="Proteomes" id="UP000309061"/>
    </source>
</evidence>
<gene>
    <name evidence="1" type="ORF">H2LOC_014465</name>
</gene>
<protein>
    <submittedName>
        <fullName evidence="1">Uncharacterized protein</fullName>
    </submittedName>
</protein>
<sequence length="60" mass="6749">MKPTRRLTPTENAKVIVLKRASPSFVILRKLAMRFRSILRGKNLISSMTGFMTRSIPGCA</sequence>